<organism evidence="2 3">
    <name type="scientific">Anabas testudineus</name>
    <name type="common">Climbing perch</name>
    <name type="synonym">Anthias testudineus</name>
    <dbReference type="NCBI Taxonomy" id="64144"/>
    <lineage>
        <taxon>Eukaryota</taxon>
        <taxon>Metazoa</taxon>
        <taxon>Chordata</taxon>
        <taxon>Craniata</taxon>
        <taxon>Vertebrata</taxon>
        <taxon>Euteleostomi</taxon>
        <taxon>Actinopterygii</taxon>
        <taxon>Neopterygii</taxon>
        <taxon>Teleostei</taxon>
        <taxon>Neoteleostei</taxon>
        <taxon>Acanthomorphata</taxon>
        <taxon>Anabantaria</taxon>
        <taxon>Anabantiformes</taxon>
        <taxon>Anabantoidei</taxon>
        <taxon>Anabantidae</taxon>
        <taxon>Anabas</taxon>
    </lineage>
</organism>
<name>A0A3Q1IPS8_ANATE</name>
<evidence type="ECO:0000313" key="2">
    <source>
        <dbReference type="Ensembl" id="ENSATEP00000022445.2"/>
    </source>
</evidence>
<gene>
    <name evidence="2" type="primary">SHLD1</name>
</gene>
<dbReference type="Proteomes" id="UP000265040">
    <property type="component" value="Chromosome 2"/>
</dbReference>
<dbReference type="PANTHER" id="PTHR36290:SF1">
    <property type="entry name" value="RIKEN CDNA D630039A03 GENE"/>
    <property type="match status" value="1"/>
</dbReference>
<accession>A0A3Q1IPS8</accession>
<dbReference type="Ensembl" id="ENSATET00000022813.2">
    <property type="protein sequence ID" value="ENSATEP00000022445.2"/>
    <property type="gene ID" value="ENSATEG00000015572.2"/>
</dbReference>
<proteinExistence type="predicted"/>
<dbReference type="PANTHER" id="PTHR36290">
    <property type="entry name" value="RIKEN CDNA D630039A03 GENE"/>
    <property type="match status" value="1"/>
</dbReference>
<evidence type="ECO:0000256" key="1">
    <source>
        <dbReference type="SAM" id="MobiDB-lite"/>
    </source>
</evidence>
<evidence type="ECO:0000313" key="3">
    <source>
        <dbReference type="Proteomes" id="UP000265040"/>
    </source>
</evidence>
<feature type="compositionally biased region" description="Low complexity" evidence="1">
    <location>
        <begin position="67"/>
        <end position="79"/>
    </location>
</feature>
<dbReference type="AlphaFoldDB" id="A0A3Q1IPS8"/>
<reference evidence="2" key="3">
    <citation type="submission" date="2025-09" db="UniProtKB">
        <authorList>
            <consortium name="Ensembl"/>
        </authorList>
    </citation>
    <scope>IDENTIFICATION</scope>
</reference>
<feature type="compositionally biased region" description="Polar residues" evidence="1">
    <location>
        <begin position="30"/>
        <end position="61"/>
    </location>
</feature>
<reference evidence="2" key="2">
    <citation type="submission" date="2025-08" db="UniProtKB">
        <authorList>
            <consortium name="Ensembl"/>
        </authorList>
    </citation>
    <scope>IDENTIFICATION</scope>
</reference>
<dbReference type="InParanoid" id="A0A3Q1IPS8"/>
<dbReference type="OrthoDB" id="9935880at2759"/>
<dbReference type="GeneTree" id="ENSGT00940000178005"/>
<feature type="compositionally biased region" description="Polar residues" evidence="1">
    <location>
        <begin position="1"/>
        <end position="11"/>
    </location>
</feature>
<reference evidence="2" key="1">
    <citation type="submission" date="2021-04" db="EMBL/GenBank/DDBJ databases">
        <authorList>
            <consortium name="Wellcome Sanger Institute Data Sharing"/>
        </authorList>
    </citation>
    <scope>NUCLEOTIDE SEQUENCE [LARGE SCALE GENOMIC DNA]</scope>
</reference>
<feature type="compositionally biased region" description="Polar residues" evidence="1">
    <location>
        <begin position="128"/>
        <end position="144"/>
    </location>
</feature>
<feature type="compositionally biased region" description="Basic and acidic residues" evidence="1">
    <location>
        <begin position="12"/>
        <end position="26"/>
    </location>
</feature>
<feature type="compositionally biased region" description="Basic and acidic residues" evidence="1">
    <location>
        <begin position="116"/>
        <end position="127"/>
    </location>
</feature>
<feature type="compositionally biased region" description="Polar residues" evidence="1">
    <location>
        <begin position="80"/>
        <end position="115"/>
    </location>
</feature>
<keyword evidence="3" id="KW-1185">Reference proteome</keyword>
<sequence>MDSTRDSLSSCREQENHYDAGRSREDPDSEISTGDCFSSSEVDPAQVSVTGSLSPSEQQSRGPPDGSFSSSNEDSVCSSNTLSQEGSVPGSWTSSDESSTPVASIASSPCSSNTNQHEDLKETRSADTKSSSGVLQTNSTPTQRGSRKFSPAANRFTRQLSVGGEGSSTGVQHNQDYYPFPNRKTPRISEAARRLGMYSSF</sequence>
<protein>
    <submittedName>
        <fullName evidence="2">Uncharacterized protein</fullName>
    </submittedName>
</protein>
<feature type="region of interest" description="Disordered" evidence="1">
    <location>
        <begin position="1"/>
        <end position="185"/>
    </location>
</feature>